<organism evidence="7 8">
    <name type="scientific">Dekkera bruxellensis</name>
    <name type="common">Brettanomyces custersii</name>
    <dbReference type="NCBI Taxonomy" id="5007"/>
    <lineage>
        <taxon>Eukaryota</taxon>
        <taxon>Fungi</taxon>
        <taxon>Dikarya</taxon>
        <taxon>Ascomycota</taxon>
        <taxon>Saccharomycotina</taxon>
        <taxon>Pichiomycetes</taxon>
        <taxon>Pichiales</taxon>
        <taxon>Pichiaceae</taxon>
        <taxon>Brettanomyces</taxon>
    </lineage>
</organism>
<dbReference type="InterPro" id="IPR002589">
    <property type="entry name" value="Macro_dom"/>
</dbReference>
<dbReference type="SMART" id="SM00506">
    <property type="entry name" value="A1pp"/>
    <property type="match status" value="1"/>
</dbReference>
<dbReference type="InterPro" id="IPR043472">
    <property type="entry name" value="Macro_dom-like"/>
</dbReference>
<accession>A0A3F2Y828</accession>
<keyword evidence="5" id="KW-1133">Transmembrane helix</keyword>
<gene>
    <name evidence="7" type="primary">POA1</name>
    <name evidence="7" type="ORF">DEBR0S4_14444G</name>
</gene>
<feature type="transmembrane region" description="Helical" evidence="5">
    <location>
        <begin position="23"/>
        <end position="43"/>
    </location>
</feature>
<evidence type="ECO:0000259" key="6">
    <source>
        <dbReference type="PROSITE" id="PS51154"/>
    </source>
</evidence>
<protein>
    <recommendedName>
        <fullName evidence="3">ADP-ribose 1''-phosphate phosphatase</fullName>
        <ecNumber evidence="2">3.1.3.84</ecNumber>
    </recommendedName>
</protein>
<dbReference type="PANTHER" id="PTHR12521">
    <property type="entry name" value="PROTEIN C6ORF130"/>
    <property type="match status" value="1"/>
</dbReference>
<evidence type="ECO:0000256" key="5">
    <source>
        <dbReference type="SAM" id="Phobius"/>
    </source>
</evidence>
<comment type="catalytic activity">
    <reaction evidence="4">
        <text>ADP-alpha-D-ribose 1''-phosphate + H2O = ADP-D-ribose + phosphate</text>
        <dbReference type="Rhea" id="RHEA:25029"/>
        <dbReference type="ChEBI" id="CHEBI:15377"/>
        <dbReference type="ChEBI" id="CHEBI:43474"/>
        <dbReference type="ChEBI" id="CHEBI:57967"/>
        <dbReference type="ChEBI" id="CHEBI:58753"/>
        <dbReference type="EC" id="3.1.3.84"/>
    </reaction>
</comment>
<dbReference type="EC" id="3.1.3.84" evidence="2"/>
<dbReference type="STRING" id="5007.A0A3F2Y828"/>
<dbReference type="GO" id="GO:0140291">
    <property type="term" value="P:peptidyl-glutamate ADP-deribosylation"/>
    <property type="evidence" value="ECO:0007669"/>
    <property type="project" value="TreeGrafter"/>
</dbReference>
<comment type="similarity">
    <text evidence="1">Belongs to the POA1 family.</text>
</comment>
<evidence type="ECO:0000256" key="3">
    <source>
        <dbReference type="ARBA" id="ARBA00019744"/>
    </source>
</evidence>
<evidence type="ECO:0000256" key="1">
    <source>
        <dbReference type="ARBA" id="ARBA00006575"/>
    </source>
</evidence>
<dbReference type="PROSITE" id="PS51154">
    <property type="entry name" value="MACRO"/>
    <property type="match status" value="1"/>
</dbReference>
<keyword evidence="8" id="KW-1185">Reference proteome</keyword>
<dbReference type="EMBL" id="CABFWN010000004">
    <property type="protein sequence ID" value="VUG19262.1"/>
    <property type="molecule type" value="Genomic_DNA"/>
</dbReference>
<proteinExistence type="inferred from homology"/>
<dbReference type="SUPFAM" id="SSF52949">
    <property type="entry name" value="Macro domain-like"/>
    <property type="match status" value="1"/>
</dbReference>
<dbReference type="Pfam" id="PF01661">
    <property type="entry name" value="Macro"/>
    <property type="match status" value="1"/>
</dbReference>
<evidence type="ECO:0000256" key="2">
    <source>
        <dbReference type="ARBA" id="ARBA00012983"/>
    </source>
</evidence>
<reference evidence="7 8" key="1">
    <citation type="submission" date="2019-07" db="EMBL/GenBank/DDBJ databases">
        <authorList>
            <person name="Friedrich A."/>
            <person name="Schacherer J."/>
        </authorList>
    </citation>
    <scope>NUCLEOTIDE SEQUENCE [LARGE SCALE GENOMIC DNA]</scope>
</reference>
<dbReference type="Gene3D" id="3.40.220.10">
    <property type="entry name" value="Leucine Aminopeptidase, subunit E, domain 1"/>
    <property type="match status" value="1"/>
</dbReference>
<keyword evidence="5" id="KW-0472">Membrane</keyword>
<keyword evidence="5" id="KW-0812">Transmembrane</keyword>
<evidence type="ECO:0000313" key="7">
    <source>
        <dbReference type="EMBL" id="VUG19262.1"/>
    </source>
</evidence>
<dbReference type="AlphaFoldDB" id="A0A3F2Y828"/>
<sequence length="190" mass="21571">MSLIKYVKGDLFHLTRTPTTEPILLAHACNCLGIWGGGIAFAFKQRFMSSYKLYHKYCSKFSSEPAQLLGTALLLPVSSKDRDYIEGISESLIIVCLFTSVMGQESPDEIAENTLRALLDLKKQLLDLDSIPNDTARLILENYRRKLDSQTEMMPTVNMPRINAGIFDVPWNLTEDAMKKTHMQFKVYTL</sequence>
<evidence type="ECO:0000256" key="4">
    <source>
        <dbReference type="ARBA" id="ARBA00034427"/>
    </source>
</evidence>
<dbReference type="PANTHER" id="PTHR12521:SF0">
    <property type="entry name" value="ADP-RIBOSE GLYCOHYDROLASE OARD1"/>
    <property type="match status" value="1"/>
</dbReference>
<feature type="domain" description="Macro" evidence="6">
    <location>
        <begin position="1"/>
        <end position="190"/>
    </location>
</feature>
<name>A0A3F2Y828_DEKBR</name>
<dbReference type="Proteomes" id="UP000478008">
    <property type="component" value="Unassembled WGS sequence"/>
</dbReference>
<evidence type="ECO:0000313" key="8">
    <source>
        <dbReference type="Proteomes" id="UP000478008"/>
    </source>
</evidence>
<dbReference type="InterPro" id="IPR050892">
    <property type="entry name" value="ADP-ribose_metab_enzymes"/>
</dbReference>